<feature type="region of interest" description="Disordered" evidence="1">
    <location>
        <begin position="375"/>
        <end position="412"/>
    </location>
</feature>
<dbReference type="Pfam" id="PF13668">
    <property type="entry name" value="Ferritin_2"/>
    <property type="match status" value="1"/>
</dbReference>
<sequence>MKEGMEAIVETGVGLYRQGRTHHSRAAWRWLRLCLLETVESNRCNKMAALVWAVAAVLSLSCVSGQVTNSLAGQTPIVMNGAVLPDNTFVGSTWAQVAAGAGALQSYTDFDLYNFLVNTECLEAEFDSAATFGVPLDPLLQAGGSGAIGARRANISADILPFLQETARDEAGHVRLIREALGPLASPCPLVNISAFGTFFANAFNTTYPTAFDPFANSVNLVLAIWSLEEIGATGDKGVAVLLQNATLRDGAAGLAVSAGYQASSQRFYLWQNRDVIVQPFGVSVAEVVQAISNYRDSLDGPANVDQGLFFAGGINIVPTDGNGVTFSRTPQQVLNILTCGAPDGRGCFFPDGVNGRINLPTPLGPQYASTRPGTNFSAFSGTGFANPNTLEQPDNVSTMADPPPGSQAPATLPATAVAVGQPVPNSPTPVSAAAPSPATASAVTPAAAPAQSPSAASPSSSPSAAGPSSSPSAASPSSSPSAAGPGSGTTAPAPTSGVSTVVAPVATAAAGNGSASTDGANSTPAPSSTGRKMI</sequence>
<evidence type="ECO:0000256" key="1">
    <source>
        <dbReference type="SAM" id="MobiDB-lite"/>
    </source>
</evidence>
<feature type="compositionally biased region" description="Polar residues" evidence="1">
    <location>
        <begin position="522"/>
        <end position="535"/>
    </location>
</feature>
<name>A0A1Y1IAC7_KLENI</name>
<feature type="compositionally biased region" description="Low complexity" evidence="1">
    <location>
        <begin position="511"/>
        <end position="521"/>
    </location>
</feature>
<protein>
    <recommendedName>
        <fullName evidence="4">Desiccation-related protein PCC13-62</fullName>
    </recommendedName>
</protein>
<accession>A0A1Y1IAC7</accession>
<reference evidence="2 3" key="1">
    <citation type="journal article" date="2014" name="Nat. Commun.">
        <title>Klebsormidium flaccidum genome reveals primary factors for plant terrestrial adaptation.</title>
        <authorList>
            <person name="Hori K."/>
            <person name="Maruyama F."/>
            <person name="Fujisawa T."/>
            <person name="Togashi T."/>
            <person name="Yamamoto N."/>
            <person name="Seo M."/>
            <person name="Sato S."/>
            <person name="Yamada T."/>
            <person name="Mori H."/>
            <person name="Tajima N."/>
            <person name="Moriyama T."/>
            <person name="Ikeuchi M."/>
            <person name="Watanabe M."/>
            <person name="Wada H."/>
            <person name="Kobayashi K."/>
            <person name="Saito M."/>
            <person name="Masuda T."/>
            <person name="Sasaki-Sekimoto Y."/>
            <person name="Mashiguchi K."/>
            <person name="Awai K."/>
            <person name="Shimojima M."/>
            <person name="Masuda S."/>
            <person name="Iwai M."/>
            <person name="Nobusawa T."/>
            <person name="Narise T."/>
            <person name="Kondo S."/>
            <person name="Saito H."/>
            <person name="Sato R."/>
            <person name="Murakawa M."/>
            <person name="Ihara Y."/>
            <person name="Oshima-Yamada Y."/>
            <person name="Ohtaka K."/>
            <person name="Satoh M."/>
            <person name="Sonobe K."/>
            <person name="Ishii M."/>
            <person name="Ohtani R."/>
            <person name="Kanamori-Sato M."/>
            <person name="Honoki R."/>
            <person name="Miyazaki D."/>
            <person name="Mochizuki H."/>
            <person name="Umetsu J."/>
            <person name="Higashi K."/>
            <person name="Shibata D."/>
            <person name="Kamiya Y."/>
            <person name="Sato N."/>
            <person name="Nakamura Y."/>
            <person name="Tabata S."/>
            <person name="Ida S."/>
            <person name="Kurokawa K."/>
            <person name="Ohta H."/>
        </authorList>
    </citation>
    <scope>NUCLEOTIDE SEQUENCE [LARGE SCALE GENOMIC DNA]</scope>
    <source>
        <strain evidence="2 3">NIES-2285</strain>
    </source>
</reference>
<feature type="region of interest" description="Disordered" evidence="1">
    <location>
        <begin position="511"/>
        <end position="535"/>
    </location>
</feature>
<dbReference type="OMA" id="VPACTYN"/>
<dbReference type="AlphaFoldDB" id="A0A1Y1IAC7"/>
<proteinExistence type="predicted"/>
<dbReference type="OrthoDB" id="1001765at2759"/>
<evidence type="ECO:0000313" key="2">
    <source>
        <dbReference type="EMBL" id="GAQ87523.1"/>
    </source>
</evidence>
<dbReference type="PANTHER" id="PTHR31694:SF26">
    <property type="entry name" value="OS05G0151100 PROTEIN"/>
    <property type="match status" value="1"/>
</dbReference>
<dbReference type="EMBL" id="DF237307">
    <property type="protein sequence ID" value="GAQ87523.1"/>
    <property type="molecule type" value="Genomic_DNA"/>
</dbReference>
<evidence type="ECO:0008006" key="4">
    <source>
        <dbReference type="Google" id="ProtNLM"/>
    </source>
</evidence>
<feature type="compositionally biased region" description="Polar residues" evidence="1">
    <location>
        <begin position="375"/>
        <end position="399"/>
    </location>
</feature>
<feature type="region of interest" description="Disordered" evidence="1">
    <location>
        <begin position="443"/>
        <end position="499"/>
    </location>
</feature>
<gene>
    <name evidence="2" type="ORF">KFL_003580160</name>
</gene>
<dbReference type="PANTHER" id="PTHR31694">
    <property type="entry name" value="DESICCATION-LIKE PROTEIN"/>
    <property type="match status" value="1"/>
</dbReference>
<dbReference type="Proteomes" id="UP000054558">
    <property type="component" value="Unassembled WGS sequence"/>
</dbReference>
<evidence type="ECO:0000313" key="3">
    <source>
        <dbReference type="Proteomes" id="UP000054558"/>
    </source>
</evidence>
<keyword evidence="3" id="KW-1185">Reference proteome</keyword>
<organism evidence="2 3">
    <name type="scientific">Klebsormidium nitens</name>
    <name type="common">Green alga</name>
    <name type="synonym">Ulothrix nitens</name>
    <dbReference type="NCBI Taxonomy" id="105231"/>
    <lineage>
        <taxon>Eukaryota</taxon>
        <taxon>Viridiplantae</taxon>
        <taxon>Streptophyta</taxon>
        <taxon>Klebsormidiophyceae</taxon>
        <taxon>Klebsormidiales</taxon>
        <taxon>Klebsormidiaceae</taxon>
        <taxon>Klebsormidium</taxon>
    </lineage>
</organism>
<dbReference type="InterPro" id="IPR052965">
    <property type="entry name" value="Pigment-catalase-like"/>
</dbReference>